<organism evidence="4 5">
    <name type="scientific">Papilio xuthus</name>
    <name type="common">Asian swallowtail butterfly</name>
    <dbReference type="NCBI Taxonomy" id="66420"/>
    <lineage>
        <taxon>Eukaryota</taxon>
        <taxon>Metazoa</taxon>
        <taxon>Ecdysozoa</taxon>
        <taxon>Arthropoda</taxon>
        <taxon>Hexapoda</taxon>
        <taxon>Insecta</taxon>
        <taxon>Pterygota</taxon>
        <taxon>Neoptera</taxon>
        <taxon>Endopterygota</taxon>
        <taxon>Lepidoptera</taxon>
        <taxon>Glossata</taxon>
        <taxon>Ditrysia</taxon>
        <taxon>Papilionoidea</taxon>
        <taxon>Papilionidae</taxon>
        <taxon>Papilioninae</taxon>
        <taxon>Papilio</taxon>
    </lineage>
</organism>
<keyword evidence="5" id="KW-1185">Reference proteome</keyword>
<proteinExistence type="predicted"/>
<dbReference type="GO" id="GO:0005524">
    <property type="term" value="F:ATP binding"/>
    <property type="evidence" value="ECO:0007669"/>
    <property type="project" value="InterPro"/>
</dbReference>
<dbReference type="InterPro" id="IPR003959">
    <property type="entry name" value="ATPase_AAA_core"/>
</dbReference>
<evidence type="ECO:0000256" key="2">
    <source>
        <dbReference type="SAM" id="MobiDB-lite"/>
    </source>
</evidence>
<reference evidence="4 5" key="1">
    <citation type="journal article" date="2015" name="Nat. Commun.">
        <title>Outbred genome sequencing and CRISPR/Cas9 gene editing in butterflies.</title>
        <authorList>
            <person name="Li X."/>
            <person name="Fan D."/>
            <person name="Zhang W."/>
            <person name="Liu G."/>
            <person name="Zhang L."/>
            <person name="Zhao L."/>
            <person name="Fang X."/>
            <person name="Chen L."/>
            <person name="Dong Y."/>
            <person name="Chen Y."/>
            <person name="Ding Y."/>
            <person name="Zhao R."/>
            <person name="Feng M."/>
            <person name="Zhu Y."/>
            <person name="Feng Y."/>
            <person name="Jiang X."/>
            <person name="Zhu D."/>
            <person name="Xiang H."/>
            <person name="Feng X."/>
            <person name="Li S."/>
            <person name="Wang J."/>
            <person name="Zhang G."/>
            <person name="Kronforst M.R."/>
            <person name="Wang W."/>
        </authorList>
    </citation>
    <scope>NUCLEOTIDE SEQUENCE [LARGE SCALE GENOMIC DNA]</scope>
    <source>
        <strain evidence="4">Ya'a_city_454_Px</strain>
        <tissue evidence="4">Whole body</tissue>
    </source>
</reference>
<accession>A0A194PG59</accession>
<gene>
    <name evidence="6" type="primary">LOC106113865</name>
    <name evidence="4" type="ORF">RR46_08439</name>
</gene>
<protein>
    <submittedName>
        <fullName evidence="4 6">IQ and AAA domain-containing protein 1-like</fullName>
    </submittedName>
</protein>
<evidence type="ECO:0000313" key="5">
    <source>
        <dbReference type="Proteomes" id="UP000053268"/>
    </source>
</evidence>
<dbReference type="GO" id="GO:0016887">
    <property type="term" value="F:ATP hydrolysis activity"/>
    <property type="evidence" value="ECO:0007669"/>
    <property type="project" value="InterPro"/>
</dbReference>
<dbReference type="AlphaFoldDB" id="A0A194PG59"/>
<name>A0A194PG59_PAPXU</name>
<dbReference type="Gene3D" id="3.40.50.300">
    <property type="entry name" value="P-loop containing nucleotide triphosphate hydrolases"/>
    <property type="match status" value="1"/>
</dbReference>
<dbReference type="Proteomes" id="UP000694872">
    <property type="component" value="Unplaced"/>
</dbReference>
<dbReference type="InterPro" id="IPR027417">
    <property type="entry name" value="P-loop_NTPase"/>
</dbReference>
<sequence>MASKEYYERWLKIKDDFEKALAADQKIQDLASDNIGIKPQATAIEIVARVYSQYCILYNRLCECYDQMDQVQRRPFIRQIIDTVTCRLLELKASLETVEAFEYTYTDNALKQMLIIPQDVEILCPFFYPFEIRQKEMQYIIDQIFAGNRIGDPTPTQSELELKEQQRLEEEMRLREEKEEEIRRKLALGEDVQSIHSEVLSPEEMEKRRLEEEYNRHVNNIQRMERSRNIVRQNAKKVNKDKALYLELAGLKKPEASPYMKERAAALIKTIYKRFMEIKREQKRENLLKEKLQMIIISQPKPSAKTELRRVEEIRRSYRQKYHETWLEDHIKEKARILQIKEGHIMDDITSEIREWFRVWYNKVRTFDEFPWPEEGGSILVVKGETFTIEEYIEYRAKEDKRLKEEAGNPKTKQQIKAEKLEAKLEQRRIEKEALEKEKKRFSDYRKSRLNPANDPGVYLSVGKQFERLREAWKDYQIQWRNIDVPDPPLEVIKGYIRELLIGTAYQEVHLQLRPIVDEMMRLELEQLKVSLKNDYNVAGISKPPQSEKRKKPRKPRVPKPEKIPPARMFQELFDEGIIKQHKRLTIDDFWGDRNYAAADMRAIEWTPTFPPPCIGDVREQIRIRCLLTLGSSCRNANRSILLVGPKGSGKKTLVYALATETNSILIDLSPFNVYNKYPGPKNFKKMFNLINKVSRLMQPTIILISDADKIFYKKVPPEEKMFDPTRLQKDLFKEIVKPLSDKDKILVIGTSSEPWLSRGALMLKAFSSMIMFPRSDYGSISLILKKVLMKYHGIDREFNVHSLAQTLRGFDINTIRRAIGTVLDGDRIAQLYYKPLEPAEILKAAMNDSQCNYIDPFDYDMFTQWYLASSPWGGEYAYYMMMLESQLNYKLKEEKKKKK</sequence>
<feature type="region of interest" description="Disordered" evidence="2">
    <location>
        <begin position="539"/>
        <end position="563"/>
    </location>
</feature>
<dbReference type="KEGG" id="pxu:106113865"/>
<dbReference type="SMART" id="SM00382">
    <property type="entry name" value="AAA"/>
    <property type="match status" value="1"/>
</dbReference>
<evidence type="ECO:0000259" key="3">
    <source>
        <dbReference type="SMART" id="SM00382"/>
    </source>
</evidence>
<dbReference type="STRING" id="66420.A0A194PG59"/>
<evidence type="ECO:0000313" key="4">
    <source>
        <dbReference type="EMBL" id="KPI92013.1"/>
    </source>
</evidence>
<dbReference type="RefSeq" id="XP_013162361.1">
    <property type="nucleotide sequence ID" value="XM_013306907.1"/>
</dbReference>
<dbReference type="InterPro" id="IPR052267">
    <property type="entry name" value="N-DRC_Component"/>
</dbReference>
<dbReference type="InterPro" id="IPR003593">
    <property type="entry name" value="AAA+_ATPase"/>
</dbReference>
<evidence type="ECO:0000256" key="1">
    <source>
        <dbReference type="SAM" id="Coils"/>
    </source>
</evidence>
<dbReference type="Proteomes" id="UP000053268">
    <property type="component" value="Unassembled WGS sequence"/>
</dbReference>
<dbReference type="SUPFAM" id="SSF52540">
    <property type="entry name" value="P-loop containing nucleoside triphosphate hydrolases"/>
    <property type="match status" value="1"/>
</dbReference>
<evidence type="ECO:0000313" key="6">
    <source>
        <dbReference type="RefSeq" id="XP_013162361.1"/>
    </source>
</evidence>
<feature type="coiled-coil region" evidence="1">
    <location>
        <begin position="160"/>
        <end position="241"/>
    </location>
</feature>
<dbReference type="PANTHER" id="PTHR14690">
    <property type="entry name" value="IQ MOTIF CONTAINING WITH AAA DOMAIN 1"/>
    <property type="match status" value="1"/>
</dbReference>
<dbReference type="Pfam" id="PF00004">
    <property type="entry name" value="AAA"/>
    <property type="match status" value="1"/>
</dbReference>
<dbReference type="OrthoDB" id="3046016at2759"/>
<dbReference type="EMBL" id="KQ459605">
    <property type="protein sequence ID" value="KPI92013.1"/>
    <property type="molecule type" value="Genomic_DNA"/>
</dbReference>
<feature type="domain" description="AAA+ ATPase" evidence="3">
    <location>
        <begin position="637"/>
        <end position="777"/>
    </location>
</feature>
<feature type="coiled-coil region" evidence="1">
    <location>
        <begin position="411"/>
        <end position="441"/>
    </location>
</feature>
<dbReference type="PANTHER" id="PTHR14690:SF9">
    <property type="entry name" value="GH08353P"/>
    <property type="match status" value="1"/>
</dbReference>
<reference evidence="6" key="2">
    <citation type="submission" date="2025-04" db="UniProtKB">
        <authorList>
            <consortium name="RefSeq"/>
        </authorList>
    </citation>
    <scope>IDENTIFICATION</scope>
</reference>
<dbReference type="GeneID" id="106113865"/>
<feature type="compositionally biased region" description="Basic residues" evidence="2">
    <location>
        <begin position="549"/>
        <end position="558"/>
    </location>
</feature>
<keyword evidence="1" id="KW-0175">Coiled coil</keyword>